<proteinExistence type="inferred from homology"/>
<feature type="compositionally biased region" description="Low complexity" evidence="10">
    <location>
        <begin position="288"/>
        <end position="316"/>
    </location>
</feature>
<dbReference type="PANTHER" id="PTHR13923">
    <property type="entry name" value="SEC31-RELATED PROTEIN"/>
    <property type="match status" value="1"/>
</dbReference>
<evidence type="ECO:0000256" key="7">
    <source>
        <dbReference type="ARBA" id="ARBA00022892"/>
    </source>
</evidence>
<dbReference type="GO" id="GO:0007029">
    <property type="term" value="P:endoplasmic reticulum organization"/>
    <property type="evidence" value="ECO:0007669"/>
    <property type="project" value="TreeGrafter"/>
</dbReference>
<comment type="similarity">
    <text evidence="2">Belongs to the WD repeat SEC31 family.</text>
</comment>
<dbReference type="InterPro" id="IPR001680">
    <property type="entry name" value="WD40_rpt"/>
</dbReference>
<evidence type="ECO:0000256" key="3">
    <source>
        <dbReference type="ARBA" id="ARBA00022448"/>
    </source>
</evidence>
<dbReference type="Gene3D" id="2.130.10.10">
    <property type="entry name" value="YVTN repeat-like/Quinoprotein amine dehydrogenase"/>
    <property type="match status" value="1"/>
</dbReference>
<evidence type="ECO:0000313" key="12">
    <source>
        <dbReference type="WBParaSite" id="Csp11.Scaffold629.g8086.t2"/>
    </source>
</evidence>
<protein>
    <submittedName>
        <fullName evidence="12">WD_REPEATS_REGION domain-containing protein</fullName>
    </submittedName>
</protein>
<dbReference type="GO" id="GO:0030127">
    <property type="term" value="C:COPII vesicle coat"/>
    <property type="evidence" value="ECO:0007669"/>
    <property type="project" value="TreeGrafter"/>
</dbReference>
<keyword evidence="8" id="KW-0653">Protein transport</keyword>
<dbReference type="PROSITE" id="PS50082">
    <property type="entry name" value="WD_REPEATS_2"/>
    <property type="match status" value="1"/>
</dbReference>
<dbReference type="WBParaSite" id="Csp11.Scaffold629.g8086.t2">
    <property type="protein sequence ID" value="Csp11.Scaffold629.g8086.t2"/>
    <property type="gene ID" value="Csp11.Scaffold629.g8086"/>
</dbReference>
<feature type="region of interest" description="Disordered" evidence="10">
    <location>
        <begin position="279"/>
        <end position="324"/>
    </location>
</feature>
<evidence type="ECO:0000256" key="1">
    <source>
        <dbReference type="ARBA" id="ARBA00004240"/>
    </source>
</evidence>
<dbReference type="GO" id="GO:0070971">
    <property type="term" value="C:endoplasmic reticulum exit site"/>
    <property type="evidence" value="ECO:0007669"/>
    <property type="project" value="TreeGrafter"/>
</dbReference>
<comment type="subcellular location">
    <subcellularLocation>
        <location evidence="1">Endoplasmic reticulum</location>
    </subcellularLocation>
</comment>
<sequence length="490" mass="54667">MGSKKKRITSVRIPGCDWSSLAWNPSDASQLIIASQSQHASVIQKWDSRFTSTPVKEYRHHNMGVTSLDWNKTDDRILISSGCDGQVFIWNHETSEVLGGVGSLQGDWIRSVKWNEEEPSQFAIQYFQHPLQISSLTSLGVPQPGAEVLASRVADHFVPAWLRAPLIGSSVSLGGRLATFWKSYDATTQKFQHNVEVETIKLDGDIGAEDLAQYFHIKNDKRNLGWHLHEKAYAQSANSSEDNELQRKVWLFLLAVQEGAGRNKMLRYLGLLNSPQEEGEVFSEHGQTTVTNSSSNSNSNPTTTTDRTGRSTSVVSAADTDASGPDVSVIERLSDVNWAAVDGSGWELILDTIRQDHSAVIRALVSANQHMTAMMYSAQHDTDHLSWIMEDYNTKTNNSNPIASLILSFSNCNSAHKTESTGLKSASDNERTRKIEKLADSFPDEKWMELLGLIIVNESSRDDIQLAARTIGRKWLDQGSTRFKKKFHFN</sequence>
<name>A0A1I7UCZ5_9PELO</name>
<dbReference type="InterPro" id="IPR040251">
    <property type="entry name" value="SEC31-like"/>
</dbReference>
<feature type="repeat" description="WD" evidence="9">
    <location>
        <begin position="58"/>
        <end position="100"/>
    </location>
</feature>
<dbReference type="AlphaFoldDB" id="A0A1I7UCZ5"/>
<evidence type="ECO:0000256" key="4">
    <source>
        <dbReference type="ARBA" id="ARBA00022574"/>
    </source>
</evidence>
<dbReference type="InterPro" id="IPR015943">
    <property type="entry name" value="WD40/YVTN_repeat-like_dom_sf"/>
</dbReference>
<keyword evidence="6" id="KW-0256">Endoplasmic reticulum</keyword>
<keyword evidence="4 9" id="KW-0853">WD repeat</keyword>
<keyword evidence="3" id="KW-0813">Transport</keyword>
<dbReference type="STRING" id="1561998.A0A1I7UCZ5"/>
<dbReference type="SMART" id="SM00320">
    <property type="entry name" value="WD40"/>
    <property type="match status" value="2"/>
</dbReference>
<evidence type="ECO:0000256" key="2">
    <source>
        <dbReference type="ARBA" id="ARBA00009358"/>
    </source>
</evidence>
<reference evidence="12" key="1">
    <citation type="submission" date="2016-11" db="UniProtKB">
        <authorList>
            <consortium name="WormBaseParasite"/>
        </authorList>
    </citation>
    <scope>IDENTIFICATION</scope>
</reference>
<dbReference type="SUPFAM" id="SSF50978">
    <property type="entry name" value="WD40 repeat-like"/>
    <property type="match status" value="1"/>
</dbReference>
<dbReference type="GO" id="GO:0015031">
    <property type="term" value="P:protein transport"/>
    <property type="evidence" value="ECO:0007669"/>
    <property type="project" value="UniProtKB-KW"/>
</dbReference>
<dbReference type="GO" id="GO:0090110">
    <property type="term" value="P:COPII-coated vesicle cargo loading"/>
    <property type="evidence" value="ECO:0007669"/>
    <property type="project" value="TreeGrafter"/>
</dbReference>
<organism evidence="11 12">
    <name type="scientific">Caenorhabditis tropicalis</name>
    <dbReference type="NCBI Taxonomy" id="1561998"/>
    <lineage>
        <taxon>Eukaryota</taxon>
        <taxon>Metazoa</taxon>
        <taxon>Ecdysozoa</taxon>
        <taxon>Nematoda</taxon>
        <taxon>Chromadorea</taxon>
        <taxon>Rhabditida</taxon>
        <taxon>Rhabditina</taxon>
        <taxon>Rhabditomorpha</taxon>
        <taxon>Rhabditoidea</taxon>
        <taxon>Rhabditidae</taxon>
        <taxon>Peloderinae</taxon>
        <taxon>Caenorhabditis</taxon>
    </lineage>
</organism>
<evidence type="ECO:0000256" key="9">
    <source>
        <dbReference type="PROSITE-ProRule" id="PRU00221"/>
    </source>
</evidence>
<evidence type="ECO:0000313" key="11">
    <source>
        <dbReference type="Proteomes" id="UP000095282"/>
    </source>
</evidence>
<dbReference type="Proteomes" id="UP000095282">
    <property type="component" value="Unplaced"/>
</dbReference>
<keyword evidence="7" id="KW-0931">ER-Golgi transport</keyword>
<dbReference type="PANTHER" id="PTHR13923:SF11">
    <property type="entry name" value="SECRETORY 31, ISOFORM D"/>
    <property type="match status" value="1"/>
</dbReference>
<dbReference type="Gene3D" id="1.25.40.1030">
    <property type="match status" value="1"/>
</dbReference>
<dbReference type="InterPro" id="IPR036322">
    <property type="entry name" value="WD40_repeat_dom_sf"/>
</dbReference>
<keyword evidence="5" id="KW-0677">Repeat</keyword>
<dbReference type="PROSITE" id="PS50294">
    <property type="entry name" value="WD_REPEATS_REGION"/>
    <property type="match status" value="1"/>
</dbReference>
<evidence type="ECO:0000256" key="10">
    <source>
        <dbReference type="SAM" id="MobiDB-lite"/>
    </source>
</evidence>
<evidence type="ECO:0000256" key="6">
    <source>
        <dbReference type="ARBA" id="ARBA00022824"/>
    </source>
</evidence>
<evidence type="ECO:0000256" key="5">
    <source>
        <dbReference type="ARBA" id="ARBA00022737"/>
    </source>
</evidence>
<dbReference type="GO" id="GO:0005198">
    <property type="term" value="F:structural molecule activity"/>
    <property type="evidence" value="ECO:0007669"/>
    <property type="project" value="TreeGrafter"/>
</dbReference>
<accession>A0A1I7UCZ5</accession>
<keyword evidence="11" id="KW-1185">Reference proteome</keyword>
<evidence type="ECO:0000256" key="8">
    <source>
        <dbReference type="ARBA" id="ARBA00022927"/>
    </source>
</evidence>